<evidence type="ECO:0000313" key="1">
    <source>
        <dbReference type="EMBL" id="RZB74361.1"/>
    </source>
</evidence>
<name>A0A445HKZ5_GLYSO</name>
<gene>
    <name evidence="1" type="ORF">D0Y65_033413</name>
</gene>
<dbReference type="Proteomes" id="UP000289340">
    <property type="component" value="Chromosome 12"/>
</dbReference>
<evidence type="ECO:0000313" key="2">
    <source>
        <dbReference type="Proteomes" id="UP000289340"/>
    </source>
</evidence>
<proteinExistence type="predicted"/>
<protein>
    <submittedName>
        <fullName evidence="1">Uncharacterized protein</fullName>
    </submittedName>
</protein>
<dbReference type="AlphaFoldDB" id="A0A445HKZ5"/>
<comment type="caution">
    <text evidence="1">The sequence shown here is derived from an EMBL/GenBank/DDBJ whole genome shotgun (WGS) entry which is preliminary data.</text>
</comment>
<organism evidence="1 2">
    <name type="scientific">Glycine soja</name>
    <name type="common">Wild soybean</name>
    <dbReference type="NCBI Taxonomy" id="3848"/>
    <lineage>
        <taxon>Eukaryota</taxon>
        <taxon>Viridiplantae</taxon>
        <taxon>Streptophyta</taxon>
        <taxon>Embryophyta</taxon>
        <taxon>Tracheophyta</taxon>
        <taxon>Spermatophyta</taxon>
        <taxon>Magnoliopsida</taxon>
        <taxon>eudicotyledons</taxon>
        <taxon>Gunneridae</taxon>
        <taxon>Pentapetalae</taxon>
        <taxon>rosids</taxon>
        <taxon>fabids</taxon>
        <taxon>Fabales</taxon>
        <taxon>Fabaceae</taxon>
        <taxon>Papilionoideae</taxon>
        <taxon>50 kb inversion clade</taxon>
        <taxon>NPAAA clade</taxon>
        <taxon>indigoferoid/millettioid clade</taxon>
        <taxon>Phaseoleae</taxon>
        <taxon>Glycine</taxon>
        <taxon>Glycine subgen. Soja</taxon>
    </lineage>
</organism>
<keyword evidence="2" id="KW-1185">Reference proteome</keyword>
<dbReference type="EMBL" id="QZWG01000012">
    <property type="protein sequence ID" value="RZB74361.1"/>
    <property type="molecule type" value="Genomic_DNA"/>
</dbReference>
<reference evidence="1 2" key="1">
    <citation type="submission" date="2018-09" db="EMBL/GenBank/DDBJ databases">
        <title>A high-quality reference genome of wild soybean provides a powerful tool to mine soybean genomes.</title>
        <authorList>
            <person name="Xie M."/>
            <person name="Chung C.Y.L."/>
            <person name="Li M.-W."/>
            <person name="Wong F.-L."/>
            <person name="Chan T.-F."/>
            <person name="Lam H.-M."/>
        </authorList>
    </citation>
    <scope>NUCLEOTIDE SEQUENCE [LARGE SCALE GENOMIC DNA]</scope>
    <source>
        <strain evidence="2">cv. W05</strain>
        <tissue evidence="1">Hypocotyl of etiolated seedlings</tissue>
    </source>
</reference>
<sequence length="411" mass="48304">MMKAQAKLMKCTGHPANTMTCSGIDLKSSKCGREFQLCYCCQRCNGRRGTRKALWGGDDFEWRESQAINSVGGLLCIWNKQLRGDKKRLWTEIVNLRNRVKKDRCCIVGDFNSIKCLEERRDNFNVVVGCRDMQEFNNFIHEMEVEGILLMEKRSGNTQYVMERSISDHCPIVLKVTNYDWGPKPFRALDCWFMEHGFKEKVAWMWNSYEVQGRGAYVLKEKIKLLKKDLKQWNKESFGNLQKQSKDLVAKINLLDLKGENGSLLQEEMDSRRFYVGEYWKIARRNESLLPQKSRSRWIKEGDGNTKFFRGVINWKRRKNNIKGISIKGRWEEEPRLVKKEVLEFYQKIFYQEAWMKPRLDGMSFKHLGVGDNDSLCCCFNEGEIKKAMWNCEGDKSQGPDGLNYNLIKRY</sequence>
<accession>A0A445HKZ5</accession>